<dbReference type="PRINTS" id="PR00081">
    <property type="entry name" value="GDHRDH"/>
</dbReference>
<organism evidence="2 3">
    <name type="scientific">Nocardioides endophyticus</name>
    <dbReference type="NCBI Taxonomy" id="1353775"/>
    <lineage>
        <taxon>Bacteria</taxon>
        <taxon>Bacillati</taxon>
        <taxon>Actinomycetota</taxon>
        <taxon>Actinomycetes</taxon>
        <taxon>Propionibacteriales</taxon>
        <taxon>Nocardioidaceae</taxon>
        <taxon>Nocardioides</taxon>
    </lineage>
</organism>
<keyword evidence="3" id="KW-1185">Reference proteome</keyword>
<accession>A0ABP8YFD6</accession>
<sequence length="253" mass="26414">MAQEPAHRPLAGQVAVVTGSAQGIGQAIAVRLAQAGADVVGADLVEDDQTGALVAQAGVRWLSHRLDVSHGSDIDRLAAAIESECGRLDILVNNAGIDDAIRFDELTPERWHQVLAVNLDGPFRLIKALVPLMRRNQYGRIVNIASGSVVNPMPGFIAYRASKMGLIGMTRAVAIDLGPDGITANVVSPGVTATPMVQGSLTPEFLEMTIGKQGVKRSGEPVDIANAVNYIASPEAGFITGQTLMVNGGAAFS</sequence>
<dbReference type="SUPFAM" id="SSF51735">
    <property type="entry name" value="NAD(P)-binding Rossmann-fold domains"/>
    <property type="match status" value="1"/>
</dbReference>
<dbReference type="PANTHER" id="PTHR42879">
    <property type="entry name" value="3-OXOACYL-(ACYL-CARRIER-PROTEIN) REDUCTASE"/>
    <property type="match status" value="1"/>
</dbReference>
<comment type="similarity">
    <text evidence="1">Belongs to the short-chain dehydrogenases/reductases (SDR) family.</text>
</comment>
<dbReference type="InterPro" id="IPR050259">
    <property type="entry name" value="SDR"/>
</dbReference>
<gene>
    <name evidence="2" type="ORF">GCM10023350_09810</name>
</gene>
<dbReference type="CDD" id="cd05233">
    <property type="entry name" value="SDR_c"/>
    <property type="match status" value="1"/>
</dbReference>
<dbReference type="InterPro" id="IPR036291">
    <property type="entry name" value="NAD(P)-bd_dom_sf"/>
</dbReference>
<protein>
    <submittedName>
        <fullName evidence="2">3-oxoacyl-ACP reductase FabG</fullName>
    </submittedName>
</protein>
<name>A0ABP8YFD6_9ACTN</name>
<evidence type="ECO:0000256" key="1">
    <source>
        <dbReference type="ARBA" id="ARBA00006484"/>
    </source>
</evidence>
<comment type="caution">
    <text evidence="2">The sequence shown here is derived from an EMBL/GenBank/DDBJ whole genome shotgun (WGS) entry which is preliminary data.</text>
</comment>
<proteinExistence type="inferred from homology"/>
<dbReference type="PANTHER" id="PTHR42879:SF2">
    <property type="entry name" value="3-OXOACYL-[ACYL-CARRIER-PROTEIN] REDUCTASE FABG"/>
    <property type="match status" value="1"/>
</dbReference>
<dbReference type="EMBL" id="BAABKN010000006">
    <property type="protein sequence ID" value="GAA4728693.1"/>
    <property type="molecule type" value="Genomic_DNA"/>
</dbReference>
<reference evidence="3" key="1">
    <citation type="journal article" date="2019" name="Int. J. Syst. Evol. Microbiol.">
        <title>The Global Catalogue of Microorganisms (GCM) 10K type strain sequencing project: providing services to taxonomists for standard genome sequencing and annotation.</title>
        <authorList>
            <consortium name="The Broad Institute Genomics Platform"/>
            <consortium name="The Broad Institute Genome Sequencing Center for Infectious Disease"/>
            <person name="Wu L."/>
            <person name="Ma J."/>
        </authorList>
    </citation>
    <scope>NUCLEOTIDE SEQUENCE [LARGE SCALE GENOMIC DNA]</scope>
    <source>
        <strain evidence="3">JCM 18532</strain>
    </source>
</reference>
<dbReference type="Pfam" id="PF13561">
    <property type="entry name" value="adh_short_C2"/>
    <property type="match status" value="1"/>
</dbReference>
<evidence type="ECO:0000313" key="3">
    <source>
        <dbReference type="Proteomes" id="UP001499882"/>
    </source>
</evidence>
<dbReference type="InterPro" id="IPR002347">
    <property type="entry name" value="SDR_fam"/>
</dbReference>
<dbReference type="Gene3D" id="3.40.50.720">
    <property type="entry name" value="NAD(P)-binding Rossmann-like Domain"/>
    <property type="match status" value="1"/>
</dbReference>
<dbReference type="RefSeq" id="WP_345525490.1">
    <property type="nucleotide sequence ID" value="NZ_BAABKN010000006.1"/>
</dbReference>
<dbReference type="PRINTS" id="PR00080">
    <property type="entry name" value="SDRFAMILY"/>
</dbReference>
<dbReference type="Proteomes" id="UP001499882">
    <property type="component" value="Unassembled WGS sequence"/>
</dbReference>
<evidence type="ECO:0000313" key="2">
    <source>
        <dbReference type="EMBL" id="GAA4728693.1"/>
    </source>
</evidence>